<dbReference type="Proteomes" id="UP000319576">
    <property type="component" value="Chromosome"/>
</dbReference>
<protein>
    <recommendedName>
        <fullName evidence="4">BBP7 family outer membrane beta-barrel protein</fullName>
    </recommendedName>
</protein>
<proteinExistence type="predicted"/>
<evidence type="ECO:0000313" key="2">
    <source>
        <dbReference type="EMBL" id="QDU18646.1"/>
    </source>
</evidence>
<dbReference type="EMBL" id="CP036273">
    <property type="protein sequence ID" value="QDU18646.1"/>
    <property type="molecule type" value="Genomic_DNA"/>
</dbReference>
<evidence type="ECO:0008006" key="4">
    <source>
        <dbReference type="Google" id="ProtNLM"/>
    </source>
</evidence>
<evidence type="ECO:0000256" key="1">
    <source>
        <dbReference type="SAM" id="MobiDB-lite"/>
    </source>
</evidence>
<gene>
    <name evidence="2" type="ORF">ETAA1_05390</name>
</gene>
<reference evidence="2 3" key="1">
    <citation type="submission" date="2019-02" db="EMBL/GenBank/DDBJ databases">
        <title>Deep-cultivation of Planctomycetes and their phenomic and genomic characterization uncovers novel biology.</title>
        <authorList>
            <person name="Wiegand S."/>
            <person name="Jogler M."/>
            <person name="Boedeker C."/>
            <person name="Pinto D."/>
            <person name="Vollmers J."/>
            <person name="Rivas-Marin E."/>
            <person name="Kohn T."/>
            <person name="Peeters S.H."/>
            <person name="Heuer A."/>
            <person name="Rast P."/>
            <person name="Oberbeckmann S."/>
            <person name="Bunk B."/>
            <person name="Jeske O."/>
            <person name="Meyerdierks A."/>
            <person name="Storesund J.E."/>
            <person name="Kallscheuer N."/>
            <person name="Luecker S."/>
            <person name="Lage O.M."/>
            <person name="Pohl T."/>
            <person name="Merkel B.J."/>
            <person name="Hornburger P."/>
            <person name="Mueller R.-W."/>
            <person name="Bruemmer F."/>
            <person name="Labrenz M."/>
            <person name="Spormann A.M."/>
            <person name="Op den Camp H."/>
            <person name="Overmann J."/>
            <person name="Amann R."/>
            <person name="Jetten M.S.M."/>
            <person name="Mascher T."/>
            <person name="Medema M.H."/>
            <person name="Devos D.P."/>
            <person name="Kaster A.-K."/>
            <person name="Ovreas L."/>
            <person name="Rohde M."/>
            <person name="Galperin M.Y."/>
            <person name="Jogler C."/>
        </authorList>
    </citation>
    <scope>NUCLEOTIDE SEQUENCE [LARGE SCALE GENOMIC DNA]</scope>
    <source>
        <strain evidence="2 3">ETA_A1</strain>
    </source>
</reference>
<feature type="compositionally biased region" description="Pro residues" evidence="1">
    <location>
        <begin position="49"/>
        <end position="60"/>
    </location>
</feature>
<dbReference type="RefSeq" id="WP_145234072.1">
    <property type="nucleotide sequence ID" value="NZ_CP036273.1"/>
</dbReference>
<keyword evidence="3" id="KW-1185">Reference proteome</keyword>
<dbReference type="InterPro" id="IPR011446">
    <property type="entry name" value="BBP7"/>
</dbReference>
<dbReference type="OrthoDB" id="272358at2"/>
<dbReference type="KEGG" id="uli:ETAA1_05390"/>
<feature type="region of interest" description="Disordered" evidence="1">
    <location>
        <begin position="49"/>
        <end position="89"/>
    </location>
</feature>
<name>A0A517XMD4_9BACT</name>
<accession>A0A517XMD4</accession>
<organism evidence="2 3">
    <name type="scientific">Urbifossiella limnaea</name>
    <dbReference type="NCBI Taxonomy" id="2528023"/>
    <lineage>
        <taxon>Bacteria</taxon>
        <taxon>Pseudomonadati</taxon>
        <taxon>Planctomycetota</taxon>
        <taxon>Planctomycetia</taxon>
        <taxon>Gemmatales</taxon>
        <taxon>Gemmataceae</taxon>
        <taxon>Urbifossiella</taxon>
    </lineage>
</organism>
<evidence type="ECO:0000313" key="3">
    <source>
        <dbReference type="Proteomes" id="UP000319576"/>
    </source>
</evidence>
<dbReference type="AlphaFoldDB" id="A0A517XMD4"/>
<dbReference type="Pfam" id="PF07585">
    <property type="entry name" value="BBP7"/>
    <property type="match status" value="2"/>
</dbReference>
<sequence length="528" mass="54536">MRKRMWGAIAGVAVGAGGAWGQSPTADPPAPAALGSAAGLVPAQGFGPVPPGVGLPPGGPGAPASGFHSLPPAIMPPIAPGPSGDPQGFGPMAGFGPPPGPMYPPPGPYGAPLWEPAGGPGMGGAGGAGGAPHFWMTYEYLLMYSKSQSYSAPLLTTSAPSQLGLPSAGSTLVLAGGGDVDVNPLNGGRVTAGFYGDADRRFGFEGSGFVTENGVQRITEVTSPSGIPLLARPFRDSAAPNVVTTLVVASPTVGQGRASFLNSTQVWGVEADAVVNLYRSEPGCSKNCTIEVLAGYRYLELDEVFRASSVTRLTPGGTIIPNTTVGPFGQVTVTGVTVVPGVVNVGGLTVPSGHTVSITDTIRTRNQFHGLNTGLRAEFRHGMFTFGASGKIAIGHMRQELEITGYTDIQPGAVSAPIPLVSGRTFGGLYANASNIGRYNNDEFAVIPEMNLNLGLAVTQSLSFHVGYNLIYIDKVARPANEFTTTVNSATVPFSPNFGTNRPLVRQTFFNQDDFWLMGLNTGFTLRF</sequence>